<dbReference type="InterPro" id="IPR050595">
    <property type="entry name" value="Bact_response_regulator"/>
</dbReference>
<dbReference type="InterPro" id="IPR011006">
    <property type="entry name" value="CheY-like_superfamily"/>
</dbReference>
<dbReference type="Pfam" id="PF00072">
    <property type="entry name" value="Response_reg"/>
    <property type="match status" value="1"/>
</dbReference>
<proteinExistence type="predicted"/>
<evidence type="ECO:0000313" key="4">
    <source>
        <dbReference type="EMBL" id="MFC6197722.1"/>
    </source>
</evidence>
<dbReference type="CDD" id="cd17546">
    <property type="entry name" value="REC_hyHK_CKI1_RcsC-like"/>
    <property type="match status" value="1"/>
</dbReference>
<evidence type="ECO:0000256" key="1">
    <source>
        <dbReference type="ARBA" id="ARBA00022553"/>
    </source>
</evidence>
<dbReference type="RefSeq" id="WP_377377023.1">
    <property type="nucleotide sequence ID" value="NZ_JBHSSW010000005.1"/>
</dbReference>
<gene>
    <name evidence="4" type="ORF">ACFQDM_06505</name>
</gene>
<dbReference type="PANTHER" id="PTHR44591">
    <property type="entry name" value="STRESS RESPONSE REGULATOR PROTEIN 1"/>
    <property type="match status" value="1"/>
</dbReference>
<dbReference type="PROSITE" id="PS50110">
    <property type="entry name" value="RESPONSE_REGULATORY"/>
    <property type="match status" value="1"/>
</dbReference>
<dbReference type="EMBL" id="JBHSSW010000005">
    <property type="protein sequence ID" value="MFC6197722.1"/>
    <property type="molecule type" value="Genomic_DNA"/>
</dbReference>
<keyword evidence="1 2" id="KW-0597">Phosphoprotein</keyword>
<evidence type="ECO:0000313" key="5">
    <source>
        <dbReference type="Proteomes" id="UP001596303"/>
    </source>
</evidence>
<name>A0ABW1S911_9PROT</name>
<evidence type="ECO:0000259" key="3">
    <source>
        <dbReference type="PROSITE" id="PS50110"/>
    </source>
</evidence>
<dbReference type="Proteomes" id="UP001596303">
    <property type="component" value="Unassembled WGS sequence"/>
</dbReference>
<feature type="modified residue" description="4-aspartylphosphate" evidence="2">
    <location>
        <position position="51"/>
    </location>
</feature>
<organism evidence="4 5">
    <name type="scientific">Ponticaulis profundi</name>
    <dbReference type="NCBI Taxonomy" id="2665222"/>
    <lineage>
        <taxon>Bacteria</taxon>
        <taxon>Pseudomonadati</taxon>
        <taxon>Pseudomonadota</taxon>
        <taxon>Alphaproteobacteria</taxon>
        <taxon>Hyphomonadales</taxon>
        <taxon>Hyphomonadaceae</taxon>
        <taxon>Ponticaulis</taxon>
    </lineage>
</organism>
<accession>A0ABW1S911</accession>
<dbReference type="Gene3D" id="3.40.50.2300">
    <property type="match status" value="1"/>
</dbReference>
<dbReference type="SUPFAM" id="SSF52172">
    <property type="entry name" value="CheY-like"/>
    <property type="match status" value="1"/>
</dbReference>
<sequence>MKVLVAEDDRILRKLICHQLKAAGFGLIETDNGKSALELARAETPDIIILDQIMPVMDGIETVKHIREDANLRHIRILMLSNLSSAEEELNARKEGVDDYLTKPIDRDEMIASIRRLSQ</sequence>
<evidence type="ECO:0000256" key="2">
    <source>
        <dbReference type="PROSITE-ProRule" id="PRU00169"/>
    </source>
</evidence>
<comment type="caution">
    <text evidence="4">The sequence shown here is derived from an EMBL/GenBank/DDBJ whole genome shotgun (WGS) entry which is preliminary data.</text>
</comment>
<feature type="domain" description="Response regulatory" evidence="3">
    <location>
        <begin position="2"/>
        <end position="118"/>
    </location>
</feature>
<reference evidence="5" key="1">
    <citation type="journal article" date="2019" name="Int. J. Syst. Evol. Microbiol.">
        <title>The Global Catalogue of Microorganisms (GCM) 10K type strain sequencing project: providing services to taxonomists for standard genome sequencing and annotation.</title>
        <authorList>
            <consortium name="The Broad Institute Genomics Platform"/>
            <consortium name="The Broad Institute Genome Sequencing Center for Infectious Disease"/>
            <person name="Wu L."/>
            <person name="Ma J."/>
        </authorList>
    </citation>
    <scope>NUCLEOTIDE SEQUENCE [LARGE SCALE GENOMIC DNA]</scope>
    <source>
        <strain evidence="5">CGMCC-1.15741</strain>
    </source>
</reference>
<dbReference type="SMART" id="SM00448">
    <property type="entry name" value="REC"/>
    <property type="match status" value="1"/>
</dbReference>
<protein>
    <submittedName>
        <fullName evidence="4">Response regulator</fullName>
    </submittedName>
</protein>
<dbReference type="PANTHER" id="PTHR44591:SF3">
    <property type="entry name" value="RESPONSE REGULATORY DOMAIN-CONTAINING PROTEIN"/>
    <property type="match status" value="1"/>
</dbReference>
<dbReference type="InterPro" id="IPR001789">
    <property type="entry name" value="Sig_transdc_resp-reg_receiver"/>
</dbReference>
<keyword evidence="5" id="KW-1185">Reference proteome</keyword>